<feature type="region of interest" description="Disordered" evidence="1">
    <location>
        <begin position="459"/>
        <end position="511"/>
    </location>
</feature>
<evidence type="ECO:0000313" key="4">
    <source>
        <dbReference type="Proteomes" id="UP000220127"/>
    </source>
</evidence>
<feature type="compositionally biased region" description="Basic and acidic residues" evidence="1">
    <location>
        <begin position="485"/>
        <end position="511"/>
    </location>
</feature>
<dbReference type="RefSeq" id="WP_097877157.1">
    <property type="nucleotide sequence ID" value="NZ_JASVEG010000007.1"/>
</dbReference>
<accession>A0A9X6U4Q5</accession>
<comment type="caution">
    <text evidence="2">The sequence shown here is derived from an EMBL/GenBank/DDBJ whole genome shotgun (WGS) entry which is preliminary data.</text>
</comment>
<evidence type="ECO:0000256" key="1">
    <source>
        <dbReference type="SAM" id="MobiDB-lite"/>
    </source>
</evidence>
<evidence type="ECO:0000313" key="3">
    <source>
        <dbReference type="EMBL" id="PGZ04865.1"/>
    </source>
</evidence>
<gene>
    <name evidence="3" type="ORF">COE48_04605</name>
    <name evidence="2" type="ORF">CON01_01215</name>
</gene>
<organism evidence="2 4">
    <name type="scientific">Bacillus thuringiensis</name>
    <dbReference type="NCBI Taxonomy" id="1428"/>
    <lineage>
        <taxon>Bacteria</taxon>
        <taxon>Bacillati</taxon>
        <taxon>Bacillota</taxon>
        <taxon>Bacilli</taxon>
        <taxon>Bacillales</taxon>
        <taxon>Bacillaceae</taxon>
        <taxon>Bacillus</taxon>
        <taxon>Bacillus cereus group</taxon>
    </lineage>
</organism>
<dbReference type="AlphaFoldDB" id="A0A9X6U4Q5"/>
<evidence type="ECO:0000313" key="5">
    <source>
        <dbReference type="Proteomes" id="UP000223445"/>
    </source>
</evidence>
<evidence type="ECO:0000313" key="2">
    <source>
        <dbReference type="EMBL" id="PED16487.1"/>
    </source>
</evidence>
<sequence length="511" mass="59890">MTEEMKLNEQGVYQRFSAMNPDMISFAKLAQQYLEIDEFKKTRTMKFSKDDVRTWLENPYKNQDKLIEASRYLYTFSPQYNRLVQYFSNLLMWAFIIEPYDIDADKMKSNKVKIMKDYNKAIRIVENMNIRHEFSKIMRHIMREDVFYGYEHEVGNSYYIQKLPTNYCRISAVEDGAYSFEFDFSYFDGRKGSINLYADEFKEKYALYKRDKMNRRWQKLETYKTICIKANADLEFALPPFYATFESIYDIDIAKKMRDTKEELGNYKVMVQKLPMRKDSDINNDFAIDYETMMQFHNQVCKVVPKQVGVITSPMEIDEFKFEEQKADSDKIAKTERDLFNGFGVSQALFNAEKLNAGSLAMSIKTDEMIVFNIARQFERWLNRKLKNRVKNFKATILDVTYFNKDEVFESALKAAQFGMPTASIACATQGITQSSMLNLSFLENEVLNLHDKLVPLASSHTQSKEDGQKSDKDNQNGNNDPNDEGGRPEKKDIKRSGNGESMKDNNKEYK</sequence>
<proteinExistence type="predicted"/>
<dbReference type="Proteomes" id="UP000220127">
    <property type="component" value="Unassembled WGS sequence"/>
</dbReference>
<evidence type="ECO:0008006" key="6">
    <source>
        <dbReference type="Google" id="ProtNLM"/>
    </source>
</evidence>
<protein>
    <recommendedName>
        <fullName evidence="6">Phage portal protein</fullName>
    </recommendedName>
</protein>
<name>A0A9X6U4Q5_BACTU</name>
<dbReference type="Proteomes" id="UP000223445">
    <property type="component" value="Unassembled WGS sequence"/>
</dbReference>
<dbReference type="EMBL" id="NVMD01000002">
    <property type="protein sequence ID" value="PED16487.1"/>
    <property type="molecule type" value="Genomic_DNA"/>
</dbReference>
<dbReference type="EMBL" id="NUPM01000005">
    <property type="protein sequence ID" value="PGZ04865.1"/>
    <property type="molecule type" value="Genomic_DNA"/>
</dbReference>
<reference evidence="4 5" key="1">
    <citation type="submission" date="2017-09" db="EMBL/GenBank/DDBJ databases">
        <title>Large-scale bioinformatics analysis of Bacillus genomes uncovers conserved roles of natural products in bacterial physiology.</title>
        <authorList>
            <consortium name="Agbiome Team Llc"/>
            <person name="Bleich R.M."/>
            <person name="Grubbs K.J."/>
            <person name="Santa Maria K.C."/>
            <person name="Allen S.E."/>
            <person name="Farag S."/>
            <person name="Shank E.A."/>
            <person name="Bowers A."/>
        </authorList>
    </citation>
    <scope>NUCLEOTIDE SEQUENCE [LARGE SCALE GENOMIC DNA]</scope>
    <source>
        <strain evidence="3 5">AFS030179</strain>
        <strain evidence="2 4">AFS094940</strain>
    </source>
</reference>
<feature type="compositionally biased region" description="Basic and acidic residues" evidence="1">
    <location>
        <begin position="463"/>
        <end position="475"/>
    </location>
</feature>